<evidence type="ECO:0000256" key="3">
    <source>
        <dbReference type="ARBA" id="ARBA00022989"/>
    </source>
</evidence>
<organism evidence="8 9">
    <name type="scientific">Arabis alpina</name>
    <name type="common">Alpine rock-cress</name>
    <dbReference type="NCBI Taxonomy" id="50452"/>
    <lineage>
        <taxon>Eukaryota</taxon>
        <taxon>Viridiplantae</taxon>
        <taxon>Streptophyta</taxon>
        <taxon>Embryophyta</taxon>
        <taxon>Tracheophyta</taxon>
        <taxon>Spermatophyta</taxon>
        <taxon>Magnoliopsida</taxon>
        <taxon>eudicotyledons</taxon>
        <taxon>Gunneridae</taxon>
        <taxon>Pentapetalae</taxon>
        <taxon>rosids</taxon>
        <taxon>malvids</taxon>
        <taxon>Brassicales</taxon>
        <taxon>Brassicaceae</taxon>
        <taxon>Arabideae</taxon>
        <taxon>Arabis</taxon>
    </lineage>
</organism>
<proteinExistence type="inferred from homology"/>
<dbReference type="InterPro" id="IPR007305">
    <property type="entry name" value="Vesicle_transpt_Got1/SFT2"/>
</dbReference>
<dbReference type="InterPro" id="IPR045176">
    <property type="entry name" value="Got1"/>
</dbReference>
<comment type="subcellular location">
    <subcellularLocation>
        <location evidence="1">Golgi apparatus membrane</location>
        <topology evidence="1">Multi-pass membrane protein</topology>
    </subcellularLocation>
</comment>
<dbReference type="PANTHER" id="PTHR21493">
    <property type="entry name" value="CGI-141-RELATED/LIPASE CONTAINING PROTEIN"/>
    <property type="match status" value="1"/>
</dbReference>
<keyword evidence="9" id="KW-1185">Reference proteome</keyword>
<dbReference type="EMBL" id="CM002871">
    <property type="protein sequence ID" value="KFK37759.1"/>
    <property type="molecule type" value="Genomic_DNA"/>
</dbReference>
<reference evidence="9" key="1">
    <citation type="journal article" date="2015" name="Nat. Plants">
        <title>Genome expansion of Arabis alpina linked with retrotransposition and reduced symmetric DNA methylation.</title>
        <authorList>
            <person name="Willing E.M."/>
            <person name="Rawat V."/>
            <person name="Mandakova T."/>
            <person name="Maumus F."/>
            <person name="James G.V."/>
            <person name="Nordstroem K.J."/>
            <person name="Becker C."/>
            <person name="Warthmann N."/>
            <person name="Chica C."/>
            <person name="Szarzynska B."/>
            <person name="Zytnicki M."/>
            <person name="Albani M.C."/>
            <person name="Kiefer C."/>
            <person name="Bergonzi S."/>
            <person name="Castaings L."/>
            <person name="Mateos J.L."/>
            <person name="Berns M.C."/>
            <person name="Bujdoso N."/>
            <person name="Piofczyk T."/>
            <person name="de Lorenzo L."/>
            <person name="Barrero-Sicilia C."/>
            <person name="Mateos I."/>
            <person name="Piednoel M."/>
            <person name="Hagmann J."/>
            <person name="Chen-Min-Tao R."/>
            <person name="Iglesias-Fernandez R."/>
            <person name="Schuster S.C."/>
            <person name="Alonso-Blanco C."/>
            <person name="Roudier F."/>
            <person name="Carbonero P."/>
            <person name="Paz-Ares J."/>
            <person name="Davis S.J."/>
            <person name="Pecinka A."/>
            <person name="Quesneville H."/>
            <person name="Colot V."/>
            <person name="Lysak M.A."/>
            <person name="Weigel D."/>
            <person name="Coupland G."/>
            <person name="Schneeberger K."/>
        </authorList>
    </citation>
    <scope>NUCLEOTIDE SEQUENCE [LARGE SCALE GENOMIC DNA]</scope>
    <source>
        <strain evidence="9">cv. Pajares</strain>
    </source>
</reference>
<dbReference type="GO" id="GO:0000139">
    <property type="term" value="C:Golgi membrane"/>
    <property type="evidence" value="ECO:0007669"/>
    <property type="project" value="UniProtKB-SubCell"/>
</dbReference>
<dbReference type="eggNOG" id="KOG1743">
    <property type="taxonomic scope" value="Eukaryota"/>
</dbReference>
<feature type="transmembrane region" description="Helical" evidence="7">
    <location>
        <begin position="39"/>
        <end position="59"/>
    </location>
</feature>
<dbReference type="OMA" id="VFGWPIL"/>
<dbReference type="GO" id="GO:0005829">
    <property type="term" value="C:cytosol"/>
    <property type="evidence" value="ECO:0007669"/>
    <property type="project" value="GOC"/>
</dbReference>
<evidence type="ECO:0000313" key="9">
    <source>
        <dbReference type="Proteomes" id="UP000029120"/>
    </source>
</evidence>
<dbReference type="AlphaFoldDB" id="A0A087H6K7"/>
<protein>
    <submittedName>
        <fullName evidence="8">Uncharacterized protein</fullName>
    </submittedName>
</protein>
<evidence type="ECO:0000256" key="2">
    <source>
        <dbReference type="ARBA" id="ARBA00022692"/>
    </source>
</evidence>
<evidence type="ECO:0000313" key="8">
    <source>
        <dbReference type="EMBL" id="KFK37759.1"/>
    </source>
</evidence>
<evidence type="ECO:0000256" key="1">
    <source>
        <dbReference type="ARBA" id="ARBA00004653"/>
    </source>
</evidence>
<gene>
    <name evidence="8" type="ordered locus">AALP_Aa3g026200</name>
</gene>
<dbReference type="PANTHER" id="PTHR21493:SF247">
    <property type="entry name" value="VESICLE TRANSPORT PROTEIN GOT1"/>
    <property type="match status" value="1"/>
</dbReference>
<evidence type="ECO:0000256" key="6">
    <source>
        <dbReference type="ARBA" id="ARBA00025799"/>
    </source>
</evidence>
<accession>A0A087H6K7</accession>
<sequence length="141" mass="15828">MASSFDMNDLKKIGLGLTGFGVFFTFLGVIFVFDKGLIAMGNILFVAGVTLTIGINPAIQFFTKRQNFKGTISFGLGFLLVVFGWPIFGLLLESYGFLVLFSGFWPTLAVFLQRIPLLGWLMQQPYIRSLLDRYRGRRVPV</sequence>
<keyword evidence="5 7" id="KW-0472">Membrane</keyword>
<evidence type="ECO:0000256" key="4">
    <source>
        <dbReference type="ARBA" id="ARBA00023034"/>
    </source>
</evidence>
<evidence type="ECO:0000256" key="7">
    <source>
        <dbReference type="SAM" id="Phobius"/>
    </source>
</evidence>
<dbReference type="Gramene" id="KFK37759">
    <property type="protein sequence ID" value="KFK37759"/>
    <property type="gene ID" value="AALP_AA3G026200"/>
</dbReference>
<feature type="transmembrane region" description="Helical" evidence="7">
    <location>
        <begin position="71"/>
        <end position="88"/>
    </location>
</feature>
<dbReference type="GO" id="GO:0006888">
    <property type="term" value="P:endoplasmic reticulum to Golgi vesicle-mediated transport"/>
    <property type="evidence" value="ECO:0007669"/>
    <property type="project" value="InterPro"/>
</dbReference>
<feature type="transmembrane region" description="Helical" evidence="7">
    <location>
        <begin position="94"/>
        <end position="112"/>
    </location>
</feature>
<feature type="transmembrane region" description="Helical" evidence="7">
    <location>
        <begin position="12"/>
        <end position="33"/>
    </location>
</feature>
<dbReference type="Pfam" id="PF04178">
    <property type="entry name" value="Got1"/>
    <property type="match status" value="1"/>
</dbReference>
<keyword evidence="2 7" id="KW-0812">Transmembrane</keyword>
<dbReference type="GO" id="GO:0042147">
    <property type="term" value="P:retrograde transport, endosome to Golgi"/>
    <property type="evidence" value="ECO:0007669"/>
    <property type="project" value="InterPro"/>
</dbReference>
<dbReference type="Proteomes" id="UP000029120">
    <property type="component" value="Chromosome 3"/>
</dbReference>
<evidence type="ECO:0000256" key="5">
    <source>
        <dbReference type="ARBA" id="ARBA00023136"/>
    </source>
</evidence>
<keyword evidence="4" id="KW-0333">Golgi apparatus</keyword>
<keyword evidence="3 7" id="KW-1133">Transmembrane helix</keyword>
<dbReference type="OrthoDB" id="204784at2759"/>
<comment type="similarity">
    <text evidence="6">Belongs to the GOT1 family.</text>
</comment>
<name>A0A087H6K7_ARAAL</name>